<keyword evidence="1" id="KW-0732">Signal</keyword>
<comment type="caution">
    <text evidence="2">The sequence shown here is derived from an EMBL/GenBank/DDBJ whole genome shotgun (WGS) entry which is preliminary data.</text>
</comment>
<proteinExistence type="predicted"/>
<gene>
    <name evidence="2" type="ORF">IAB03_00940</name>
</gene>
<evidence type="ECO:0000256" key="1">
    <source>
        <dbReference type="SAM" id="SignalP"/>
    </source>
</evidence>
<feature type="signal peptide" evidence="1">
    <location>
        <begin position="1"/>
        <end position="21"/>
    </location>
</feature>
<reference evidence="2" key="1">
    <citation type="submission" date="2020-10" db="EMBL/GenBank/DDBJ databases">
        <authorList>
            <person name="Gilroy R."/>
        </authorList>
    </citation>
    <scope>NUCLEOTIDE SEQUENCE</scope>
    <source>
        <strain evidence="2">CHK158-818</strain>
    </source>
</reference>
<protein>
    <recommendedName>
        <fullName evidence="4">RagB/SusD family nutrient uptake outer membrane protein</fullName>
    </recommendedName>
</protein>
<dbReference type="PROSITE" id="PS51257">
    <property type="entry name" value="PROKAR_LIPOPROTEIN"/>
    <property type="match status" value="1"/>
</dbReference>
<evidence type="ECO:0000313" key="3">
    <source>
        <dbReference type="Proteomes" id="UP000824112"/>
    </source>
</evidence>
<feature type="chain" id="PRO_5038971889" description="RagB/SusD family nutrient uptake outer membrane protein" evidence="1">
    <location>
        <begin position="22"/>
        <end position="52"/>
    </location>
</feature>
<accession>A0A9D1M5T6</accession>
<dbReference type="EMBL" id="DVNA01000019">
    <property type="protein sequence ID" value="HIU54355.1"/>
    <property type="molecule type" value="Genomic_DNA"/>
</dbReference>
<evidence type="ECO:0008006" key="4">
    <source>
        <dbReference type="Google" id="ProtNLM"/>
    </source>
</evidence>
<name>A0A9D1M5T6_9BACT</name>
<evidence type="ECO:0000313" key="2">
    <source>
        <dbReference type="EMBL" id="HIU54355.1"/>
    </source>
</evidence>
<dbReference type="Proteomes" id="UP000824112">
    <property type="component" value="Unassembled WGS sequence"/>
</dbReference>
<sequence length="52" mass="5810">MKKISLYIVSALLFLGGTSSCDYLDIVPDNTQEIETLFETKDRAYAALGKCY</sequence>
<organism evidence="2 3">
    <name type="scientific">Candidatus Gallibacteroides avistercoris</name>
    <dbReference type="NCBI Taxonomy" id="2840833"/>
    <lineage>
        <taxon>Bacteria</taxon>
        <taxon>Pseudomonadati</taxon>
        <taxon>Bacteroidota</taxon>
        <taxon>Bacteroidia</taxon>
        <taxon>Bacteroidales</taxon>
        <taxon>Bacteroidaceae</taxon>
        <taxon>Bacteroidaceae incertae sedis</taxon>
        <taxon>Candidatus Gallibacteroides</taxon>
    </lineage>
</organism>
<feature type="non-terminal residue" evidence="2">
    <location>
        <position position="52"/>
    </location>
</feature>
<dbReference type="AlphaFoldDB" id="A0A9D1M5T6"/>
<reference evidence="2" key="2">
    <citation type="journal article" date="2021" name="PeerJ">
        <title>Extensive microbial diversity within the chicken gut microbiome revealed by metagenomics and culture.</title>
        <authorList>
            <person name="Gilroy R."/>
            <person name="Ravi A."/>
            <person name="Getino M."/>
            <person name="Pursley I."/>
            <person name="Horton D.L."/>
            <person name="Alikhan N.F."/>
            <person name="Baker D."/>
            <person name="Gharbi K."/>
            <person name="Hall N."/>
            <person name="Watson M."/>
            <person name="Adriaenssens E.M."/>
            <person name="Foster-Nyarko E."/>
            <person name="Jarju S."/>
            <person name="Secka A."/>
            <person name="Antonio M."/>
            <person name="Oren A."/>
            <person name="Chaudhuri R.R."/>
            <person name="La Ragione R."/>
            <person name="Hildebrand F."/>
            <person name="Pallen M.J."/>
        </authorList>
    </citation>
    <scope>NUCLEOTIDE SEQUENCE</scope>
    <source>
        <strain evidence="2">CHK158-818</strain>
    </source>
</reference>